<feature type="non-terminal residue" evidence="1">
    <location>
        <position position="1"/>
    </location>
</feature>
<gene>
    <name evidence="1" type="ORF">CR513_20934</name>
</gene>
<dbReference type="Proteomes" id="UP000257109">
    <property type="component" value="Unassembled WGS sequence"/>
</dbReference>
<comment type="caution">
    <text evidence="1">The sequence shown here is derived from an EMBL/GenBank/DDBJ whole genome shotgun (WGS) entry which is preliminary data.</text>
</comment>
<reference evidence="1" key="1">
    <citation type="submission" date="2018-05" db="EMBL/GenBank/DDBJ databases">
        <title>Draft genome of Mucuna pruriens seed.</title>
        <authorList>
            <person name="Nnadi N.E."/>
            <person name="Vos R."/>
            <person name="Hasami M.H."/>
            <person name="Devisetty U.K."/>
            <person name="Aguiy J.C."/>
        </authorList>
    </citation>
    <scope>NUCLEOTIDE SEQUENCE [LARGE SCALE GENOMIC DNA]</scope>
    <source>
        <strain evidence="1">JCA_2017</strain>
    </source>
</reference>
<protein>
    <submittedName>
        <fullName evidence="1">Uncharacterized protein</fullName>
    </submittedName>
</protein>
<proteinExistence type="predicted"/>
<keyword evidence="2" id="KW-1185">Reference proteome</keyword>
<sequence>MEKNETRMDELESVKCKIPSFLGENKLDAYLDWELKSIKPLRSNSLQEGEPDVNMDKHLGGIQESIKDKENNALQGPMTRELMRKISSVECRLALGRDESNTVLAKRRLGRNKVGLTRFRTRWSQTNSVSDSRKQ</sequence>
<dbReference type="AlphaFoldDB" id="A0A371H0U0"/>
<evidence type="ECO:0000313" key="2">
    <source>
        <dbReference type="Proteomes" id="UP000257109"/>
    </source>
</evidence>
<accession>A0A371H0U0</accession>
<name>A0A371H0U0_MUCPR</name>
<organism evidence="1 2">
    <name type="scientific">Mucuna pruriens</name>
    <name type="common">Velvet bean</name>
    <name type="synonym">Dolichos pruriens</name>
    <dbReference type="NCBI Taxonomy" id="157652"/>
    <lineage>
        <taxon>Eukaryota</taxon>
        <taxon>Viridiplantae</taxon>
        <taxon>Streptophyta</taxon>
        <taxon>Embryophyta</taxon>
        <taxon>Tracheophyta</taxon>
        <taxon>Spermatophyta</taxon>
        <taxon>Magnoliopsida</taxon>
        <taxon>eudicotyledons</taxon>
        <taxon>Gunneridae</taxon>
        <taxon>Pentapetalae</taxon>
        <taxon>rosids</taxon>
        <taxon>fabids</taxon>
        <taxon>Fabales</taxon>
        <taxon>Fabaceae</taxon>
        <taxon>Papilionoideae</taxon>
        <taxon>50 kb inversion clade</taxon>
        <taxon>NPAAA clade</taxon>
        <taxon>indigoferoid/millettioid clade</taxon>
        <taxon>Phaseoleae</taxon>
        <taxon>Mucuna</taxon>
    </lineage>
</organism>
<evidence type="ECO:0000313" key="1">
    <source>
        <dbReference type="EMBL" id="RDX96410.1"/>
    </source>
</evidence>
<dbReference type="EMBL" id="QJKJ01003893">
    <property type="protein sequence ID" value="RDX96410.1"/>
    <property type="molecule type" value="Genomic_DNA"/>
</dbReference>